<dbReference type="GO" id="GO:0004672">
    <property type="term" value="F:protein kinase activity"/>
    <property type="evidence" value="ECO:0007669"/>
    <property type="project" value="InterPro"/>
</dbReference>
<dbReference type="OrthoDB" id="4062651at2759"/>
<keyword evidence="3" id="KW-1185">Reference proteome</keyword>
<dbReference type="InterPro" id="IPR000719">
    <property type="entry name" value="Prot_kinase_dom"/>
</dbReference>
<dbReference type="AlphaFoldDB" id="A0A423VCU4"/>
<accession>A0A423VCU4</accession>
<organism evidence="2 3">
    <name type="scientific">Cytospora schulzeri</name>
    <dbReference type="NCBI Taxonomy" id="448051"/>
    <lineage>
        <taxon>Eukaryota</taxon>
        <taxon>Fungi</taxon>
        <taxon>Dikarya</taxon>
        <taxon>Ascomycota</taxon>
        <taxon>Pezizomycotina</taxon>
        <taxon>Sordariomycetes</taxon>
        <taxon>Sordariomycetidae</taxon>
        <taxon>Diaporthales</taxon>
        <taxon>Cytosporaceae</taxon>
        <taxon>Cytospora</taxon>
    </lineage>
</organism>
<evidence type="ECO:0000313" key="2">
    <source>
        <dbReference type="EMBL" id="ROV88658.1"/>
    </source>
</evidence>
<dbReference type="PANTHER" id="PTHR33112:SF10">
    <property type="entry name" value="TOL"/>
    <property type="match status" value="1"/>
</dbReference>
<protein>
    <recommendedName>
        <fullName evidence="1">Protein kinase domain-containing protein</fullName>
    </recommendedName>
</protein>
<dbReference type="Gene3D" id="1.10.510.10">
    <property type="entry name" value="Transferase(Phosphotransferase) domain 1"/>
    <property type="match status" value="1"/>
</dbReference>
<dbReference type="Pfam" id="PF00069">
    <property type="entry name" value="Pkinase"/>
    <property type="match status" value="1"/>
</dbReference>
<dbReference type="SUPFAM" id="SSF56112">
    <property type="entry name" value="Protein kinase-like (PK-like)"/>
    <property type="match status" value="1"/>
</dbReference>
<evidence type="ECO:0000259" key="1">
    <source>
        <dbReference type="PROSITE" id="PS50011"/>
    </source>
</evidence>
<dbReference type="InterPro" id="IPR010730">
    <property type="entry name" value="HET"/>
</dbReference>
<dbReference type="PROSITE" id="PS50011">
    <property type="entry name" value="PROTEIN_KINASE_DOM"/>
    <property type="match status" value="1"/>
</dbReference>
<dbReference type="PANTHER" id="PTHR33112">
    <property type="entry name" value="DOMAIN PROTEIN, PUTATIVE-RELATED"/>
    <property type="match status" value="1"/>
</dbReference>
<proteinExistence type="predicted"/>
<evidence type="ECO:0000313" key="3">
    <source>
        <dbReference type="Proteomes" id="UP000283895"/>
    </source>
</evidence>
<dbReference type="STRING" id="356882.A0A423VCU4"/>
<dbReference type="Gene3D" id="3.30.200.20">
    <property type="entry name" value="Phosphorylase Kinase, domain 1"/>
    <property type="match status" value="1"/>
</dbReference>
<feature type="domain" description="Protein kinase" evidence="1">
    <location>
        <begin position="174"/>
        <end position="483"/>
    </location>
</feature>
<dbReference type="CDD" id="cd00180">
    <property type="entry name" value="PKc"/>
    <property type="match status" value="1"/>
</dbReference>
<dbReference type="GO" id="GO:0005524">
    <property type="term" value="F:ATP binding"/>
    <property type="evidence" value="ECO:0007669"/>
    <property type="project" value="InterPro"/>
</dbReference>
<reference evidence="2 3" key="1">
    <citation type="submission" date="2015-09" db="EMBL/GenBank/DDBJ databases">
        <title>Host preference determinants of Valsa canker pathogens revealed by comparative genomics.</title>
        <authorList>
            <person name="Yin Z."/>
            <person name="Huang L."/>
        </authorList>
    </citation>
    <scope>NUCLEOTIDE SEQUENCE [LARGE SCALE GENOMIC DNA]</scope>
    <source>
        <strain evidence="2 3">03-1</strain>
    </source>
</reference>
<dbReference type="EMBL" id="LKEA01000077">
    <property type="protein sequence ID" value="ROV88658.1"/>
    <property type="molecule type" value="Genomic_DNA"/>
</dbReference>
<comment type="caution">
    <text evidence="2">The sequence shown here is derived from an EMBL/GenBank/DDBJ whole genome shotgun (WGS) entry which is preliminary data.</text>
</comment>
<dbReference type="SMART" id="SM00220">
    <property type="entry name" value="S_TKc"/>
    <property type="match status" value="1"/>
</dbReference>
<dbReference type="Proteomes" id="UP000283895">
    <property type="component" value="Unassembled WGS sequence"/>
</dbReference>
<gene>
    <name evidence="2" type="ORF">VMCG_10306</name>
</gene>
<dbReference type="Pfam" id="PF06985">
    <property type="entry name" value="HET"/>
    <property type="match status" value="1"/>
</dbReference>
<dbReference type="InterPro" id="IPR011009">
    <property type="entry name" value="Kinase-like_dom_sf"/>
</dbReference>
<name>A0A423VCU4_9PEZI</name>
<sequence length="1153" mass="130421">MATVSFRSVDPECVEGFTVGTLANPTYLPQNAHNNFLHPGRVTETIRNETGLQKSPELEALVEYSRQNPWVFLTLAVTKLIKKMPLLLSGDFADSHLPVRMEHDKKTRLKKIYSVADRQNRPWECFADGEDNMTWDWTELDLFVSKQWMFFAVFFEDTRFEYEIHHERPLPYVSLTDEAAAGGHFGKVFKVGLLPEYLGPHITSSLGRYLPQVSHDSRLIHEVAVKQLNLEGATEKEISHFFDKETDTLKIMKKLKHAHLIEAISAYRKGPNRYFVFPWAPGGNLRDLWNGDSGSTQQQVRLWAWDQIRGLTDGLNRLHATNTRHGDLKPENILIFGGGGNSKLGPLVIADVGIAKFHAVETRKRQVQGFVTTNKNGTLRYEPPEIELYKPQNISRRYDSWSLGCVLLEFVIWLLRGSAGQAQFYKERTAWPNHDRFWEQDRNRKPILNPVVERWINQELSGDLAAAPALGDLMKLVASHLLVAPLDKRASVHQFYESLKDIHKKCSADPLYLWNGPDIILTRRKDSAAEEANDFVVPISQQRTSTLVDKWETVTDPGLVSELLEGLKWSQWPGTRSLAASPSRLCRDCTVIDFTFQSYELQRTLQDLLESAAECALCGFLYRRISALTEKPQEPLRLGRIHSMIKVYPVDQPIMLLYCDPSPELPFAQLGIPRLPEAGSREQSAFLKSLIRKCDATHDCMPAQKHSDSPAKLPTRLIDVGRDDAEPIRLVQTTQESAVKGPYIALSHCWGALSPEQRFCTYKDNLAQWKAHIAYGALPQSFQDAVRTTRALGVRYLWIDSLCIVQDDPDDWSAEAGRMEDVFSHAYCTIAASSAVSSLNGFLGHRRHRDVIKLSAPGGEPFYLAEDIDDFRTDVENSILSSRGWVLQERALSRRTIYFTSSQVYWECGNGVVCETLTQLQNPQSRFLGDSNFPAFGLQFYKDERIRLVQHFYTAYSALALSHTSDRAQAVAGLQRRIARAFGSAADHGVLWRWPERMLLWRRAADALTRIDYDHSAAPPPSWSWMAYDGRITFLDIPFADVEWMGNVHKPSGSEGDGRVQAVASWLRVDGAELMERAVLDVQGVENVEESWRCVLLGKNRTGEDEDDAAHYVLLIRPIVSSSGQPDDLYERVGVATLLASHLSAETSSVLIV</sequence>